<proteinExistence type="predicted"/>
<dbReference type="Proteomes" id="UP000001745">
    <property type="component" value="Unassembled WGS sequence"/>
</dbReference>
<accession>B8MA13</accession>
<dbReference type="AlphaFoldDB" id="B8MA13"/>
<dbReference type="GeneID" id="8100070"/>
<dbReference type="HOGENOM" id="CLU_065850_0_0_1"/>
<gene>
    <name evidence="2" type="ORF">TSTA_120860</name>
</gene>
<dbReference type="PANTHER" id="PTHR32251:SF15">
    <property type="entry name" value="3-OXO-5-ALPHA-STEROID 4-DEHYDROGENASE (DUF1295)"/>
    <property type="match status" value="1"/>
</dbReference>
<dbReference type="VEuPathDB" id="FungiDB:TSTA_120860"/>
<dbReference type="Pfam" id="PF06966">
    <property type="entry name" value="DUF1295"/>
    <property type="match status" value="1"/>
</dbReference>
<dbReference type="PhylomeDB" id="B8MA13"/>
<protein>
    <recommendedName>
        <fullName evidence="4">Steroid 5-alpha reductase C-terminal domain-containing protein</fullName>
    </recommendedName>
</protein>
<dbReference type="OMA" id="ATHINYG"/>
<evidence type="ECO:0000313" key="3">
    <source>
        <dbReference type="Proteomes" id="UP000001745"/>
    </source>
</evidence>
<organism evidence="2 3">
    <name type="scientific">Talaromyces stipitatus (strain ATCC 10500 / CBS 375.48 / QM 6759 / NRRL 1006)</name>
    <name type="common">Penicillium stipitatum</name>
    <dbReference type="NCBI Taxonomy" id="441959"/>
    <lineage>
        <taxon>Eukaryota</taxon>
        <taxon>Fungi</taxon>
        <taxon>Dikarya</taxon>
        <taxon>Ascomycota</taxon>
        <taxon>Pezizomycotina</taxon>
        <taxon>Eurotiomycetes</taxon>
        <taxon>Eurotiomycetidae</taxon>
        <taxon>Eurotiales</taxon>
        <taxon>Trichocomaceae</taxon>
        <taxon>Talaromyces</taxon>
        <taxon>Talaromyces sect. Talaromyces</taxon>
    </lineage>
</organism>
<dbReference type="GO" id="GO:0016020">
    <property type="term" value="C:membrane"/>
    <property type="evidence" value="ECO:0007669"/>
    <property type="project" value="TreeGrafter"/>
</dbReference>
<keyword evidence="1" id="KW-1133">Transmembrane helix</keyword>
<evidence type="ECO:0008006" key="4">
    <source>
        <dbReference type="Google" id="ProtNLM"/>
    </source>
</evidence>
<sequence length="290" mass="31935">MPPKTLHDNVSRRKNASPVGRAVFVGLRALDVWWQHNLLTRGWAMQTIEKLGGQSISRSQILTSTNVTGLQPYYSLVSLLSLGSSIKQIATMIIISEQETPVSSAITVAAFNTIFNSINILLSVWAVTSQAPSSLSSSHFPNFFYANPLIAFGAGTYLIGILTETVSEFQRTECKKNPANKGKPYSDGLFSFATHINYGGYTIWRTGYALVTGGLPMAALQFSIFFYDFVTRGIPVLDDYLANRYGDAYKEIKSRVKYRLIPGVYCPHMLKEKLATVARVILGSQGGIRG</sequence>
<dbReference type="InterPro" id="IPR010721">
    <property type="entry name" value="UstE-like"/>
</dbReference>
<keyword evidence="1" id="KW-0812">Transmembrane</keyword>
<evidence type="ECO:0000313" key="2">
    <source>
        <dbReference type="EMBL" id="EED18342.1"/>
    </source>
</evidence>
<feature type="transmembrane region" description="Helical" evidence="1">
    <location>
        <begin position="145"/>
        <end position="166"/>
    </location>
</feature>
<dbReference type="PANTHER" id="PTHR32251">
    <property type="entry name" value="3-OXO-5-ALPHA-STEROID 4-DEHYDROGENASE"/>
    <property type="match status" value="1"/>
</dbReference>
<feature type="transmembrane region" description="Helical" evidence="1">
    <location>
        <begin position="102"/>
        <end position="125"/>
    </location>
</feature>
<dbReference type="EMBL" id="EQ962655">
    <property type="protein sequence ID" value="EED18342.1"/>
    <property type="molecule type" value="Genomic_DNA"/>
</dbReference>
<dbReference type="STRING" id="441959.B8MA13"/>
<keyword evidence="1" id="KW-0472">Membrane</keyword>
<evidence type="ECO:0000256" key="1">
    <source>
        <dbReference type="SAM" id="Phobius"/>
    </source>
</evidence>
<keyword evidence="3" id="KW-1185">Reference proteome</keyword>
<dbReference type="eggNOG" id="ENOG502RZZ4">
    <property type="taxonomic scope" value="Eukaryota"/>
</dbReference>
<dbReference type="RefSeq" id="XP_002482334.1">
    <property type="nucleotide sequence ID" value="XM_002482289.1"/>
</dbReference>
<dbReference type="OrthoDB" id="67965at2759"/>
<name>B8MA13_TALSN</name>
<reference evidence="3" key="1">
    <citation type="journal article" date="2015" name="Genome Announc.">
        <title>Genome sequence of the AIDS-associated pathogen Penicillium marneffei (ATCC18224) and its near taxonomic relative Talaromyces stipitatus (ATCC10500).</title>
        <authorList>
            <person name="Nierman W.C."/>
            <person name="Fedorova-Abrams N.D."/>
            <person name="Andrianopoulos A."/>
        </authorList>
    </citation>
    <scope>NUCLEOTIDE SEQUENCE [LARGE SCALE GENOMIC DNA]</scope>
    <source>
        <strain evidence="3">ATCC 10500 / CBS 375.48 / QM 6759 / NRRL 1006</strain>
    </source>
</reference>
<feature type="transmembrane region" description="Helical" evidence="1">
    <location>
        <begin position="73"/>
        <end position="95"/>
    </location>
</feature>
<dbReference type="InParanoid" id="B8MA13"/>
<dbReference type="Gene3D" id="1.20.120.1630">
    <property type="match status" value="1"/>
</dbReference>